<evidence type="ECO:0000313" key="4">
    <source>
        <dbReference type="Proteomes" id="UP000292452"/>
    </source>
</evidence>
<evidence type="ECO:0000256" key="2">
    <source>
        <dbReference type="SAM" id="Phobius"/>
    </source>
</evidence>
<organism evidence="3 4">
    <name type="scientific">Streptomyces kasugaensis</name>
    <dbReference type="NCBI Taxonomy" id="1946"/>
    <lineage>
        <taxon>Bacteria</taxon>
        <taxon>Bacillati</taxon>
        <taxon>Actinomycetota</taxon>
        <taxon>Actinomycetes</taxon>
        <taxon>Kitasatosporales</taxon>
        <taxon>Streptomycetaceae</taxon>
        <taxon>Streptomyces</taxon>
    </lineage>
</organism>
<feature type="region of interest" description="Disordered" evidence="1">
    <location>
        <begin position="20"/>
        <end position="50"/>
    </location>
</feature>
<dbReference type="GeneID" id="97377582"/>
<protein>
    <submittedName>
        <fullName evidence="3">Uncharacterized protein</fullName>
    </submittedName>
</protein>
<keyword evidence="2" id="KW-0472">Membrane</keyword>
<dbReference type="AlphaFoldDB" id="A0A4Q9HY55"/>
<accession>A0A4Q9HY55</accession>
<feature type="transmembrane region" description="Helical" evidence="2">
    <location>
        <begin position="131"/>
        <end position="154"/>
    </location>
</feature>
<sequence>MSRWGWTEVVLDDRENANFPYRSSRSREGYESPREARAALERELSAPANGSPLRTRALRELRELPQPDGEQRVALPEAIWLVHEHGSCSWLVIPRQDGSSREVQVELAVRGPRRVAEPAARTARRWQWGAAIGWFLAAGVLLVCGALMVILVGLPGNHTVLTYGGKKVGPRDQCIGLNLPSGPCDKVGRREQRDEGANTDVLIGGGAVLAGGLFLAWVGTSRFRGTR</sequence>
<proteinExistence type="predicted"/>
<reference evidence="3 4" key="1">
    <citation type="submission" date="2019-02" db="EMBL/GenBank/DDBJ databases">
        <title>Draft Genome Sequence of Streptomyces sp. AM-2504, identified by 16S rRNA comparative analysis as a Streptomyces Kasugaensis strain.</title>
        <authorList>
            <person name="Napolioni V."/>
            <person name="Giuliodori A.M."/>
            <person name="Spurio R."/>
            <person name="Fabbretti A."/>
        </authorList>
    </citation>
    <scope>NUCLEOTIDE SEQUENCE [LARGE SCALE GENOMIC DNA]</scope>
    <source>
        <strain evidence="3 4">AM-2504</strain>
    </source>
</reference>
<evidence type="ECO:0000313" key="3">
    <source>
        <dbReference type="EMBL" id="TBO60162.1"/>
    </source>
</evidence>
<feature type="transmembrane region" description="Helical" evidence="2">
    <location>
        <begin position="201"/>
        <end position="220"/>
    </location>
</feature>
<keyword evidence="2" id="KW-0812">Transmembrane</keyword>
<evidence type="ECO:0000256" key="1">
    <source>
        <dbReference type="SAM" id="MobiDB-lite"/>
    </source>
</evidence>
<dbReference type="Proteomes" id="UP000292452">
    <property type="component" value="Unassembled WGS sequence"/>
</dbReference>
<dbReference type="EMBL" id="SIXH01000050">
    <property type="protein sequence ID" value="TBO60162.1"/>
    <property type="molecule type" value="Genomic_DNA"/>
</dbReference>
<keyword evidence="4" id="KW-1185">Reference proteome</keyword>
<name>A0A4Q9HY55_STRKA</name>
<dbReference type="RefSeq" id="WP_131122710.1">
    <property type="nucleotide sequence ID" value="NZ_SIXH01000050.1"/>
</dbReference>
<comment type="caution">
    <text evidence="3">The sequence shown here is derived from an EMBL/GenBank/DDBJ whole genome shotgun (WGS) entry which is preliminary data.</text>
</comment>
<gene>
    <name evidence="3" type="ORF">EYS09_08185</name>
</gene>
<feature type="compositionally biased region" description="Basic and acidic residues" evidence="1">
    <location>
        <begin position="25"/>
        <end position="44"/>
    </location>
</feature>
<keyword evidence="2" id="KW-1133">Transmembrane helix</keyword>